<evidence type="ECO:0000313" key="1">
    <source>
        <dbReference type="EMBL" id="HGM46686.1"/>
    </source>
</evidence>
<organism evidence="1">
    <name type="scientific">Thermofilum pendens</name>
    <dbReference type="NCBI Taxonomy" id="2269"/>
    <lineage>
        <taxon>Archaea</taxon>
        <taxon>Thermoproteota</taxon>
        <taxon>Thermoprotei</taxon>
        <taxon>Thermofilales</taxon>
        <taxon>Thermofilaceae</taxon>
        <taxon>Thermofilum</taxon>
    </lineage>
</organism>
<reference evidence="1" key="1">
    <citation type="journal article" date="2020" name="mSystems">
        <title>Genome- and Community-Level Interaction Insights into Carbon Utilization and Element Cycling Functions of Hydrothermarchaeota in Hydrothermal Sediment.</title>
        <authorList>
            <person name="Zhou Z."/>
            <person name="Liu Y."/>
            <person name="Xu W."/>
            <person name="Pan J."/>
            <person name="Luo Z.H."/>
            <person name="Li M."/>
        </authorList>
    </citation>
    <scope>NUCLEOTIDE SEQUENCE</scope>
    <source>
        <strain evidence="1">SpSt-649</strain>
    </source>
</reference>
<protein>
    <submittedName>
        <fullName evidence="1">Uncharacterized protein</fullName>
    </submittedName>
</protein>
<comment type="caution">
    <text evidence="1">The sequence shown here is derived from an EMBL/GenBank/DDBJ whole genome shotgun (WGS) entry which is preliminary data.</text>
</comment>
<dbReference type="AlphaFoldDB" id="A0A7C4H465"/>
<dbReference type="EMBL" id="DTBQ01000082">
    <property type="protein sequence ID" value="HGM46686.1"/>
    <property type="molecule type" value="Genomic_DNA"/>
</dbReference>
<sequence length="188" mass="20133">MNRNGRKLSGAVLLLAIALASFAVAAITITNITEWTVRAEMPPIVKVKGADAINTSYIYTRFYSQVASDGSNRTYITITGFRGDPTKYDDIIKICNKDSVSYDVELKYNGVVSGSWTYVKWIKFWIAGQGPLRVSSGVATGSAATTIPSGQCASVSVEVLVDGSLPDGMLGQDLLTIEIDVVSTKPTP</sequence>
<gene>
    <name evidence="1" type="ORF">ENU21_02875</name>
</gene>
<name>A0A7C4H465_THEPE</name>
<accession>A0A7C4H465</accession>
<proteinExistence type="predicted"/>